<reference evidence="7" key="1">
    <citation type="submission" date="2023-07" db="EMBL/GenBank/DDBJ databases">
        <title>Conexibacter stalactiti sp. nov., isolated from stalactites in a lava cave and emended description of the genus Conexibacter.</title>
        <authorList>
            <person name="Lee S.D."/>
        </authorList>
    </citation>
    <scope>NUCLEOTIDE SEQUENCE [LARGE SCALE GENOMIC DNA]</scope>
    <source>
        <strain evidence="7">KCTC 39840</strain>
    </source>
</reference>
<keyword evidence="3 6" id="KW-0456">Lyase</keyword>
<dbReference type="NCBIfam" id="NF004283">
    <property type="entry name" value="PRK05692.1"/>
    <property type="match status" value="1"/>
</dbReference>
<dbReference type="PANTHER" id="PTHR42738">
    <property type="entry name" value="HYDROXYMETHYLGLUTARYL-COA LYASE"/>
    <property type="match status" value="1"/>
</dbReference>
<dbReference type="InterPro" id="IPR043594">
    <property type="entry name" value="HMGL"/>
</dbReference>
<evidence type="ECO:0000313" key="6">
    <source>
        <dbReference type="EMBL" id="MDW5592760.1"/>
    </source>
</evidence>
<dbReference type="EMBL" id="JAWSTH010000001">
    <property type="protein sequence ID" value="MDW5592760.1"/>
    <property type="molecule type" value="Genomic_DNA"/>
</dbReference>
<protein>
    <submittedName>
        <fullName evidence="6">Hydroxymethylglutaryl-CoA lyase</fullName>
    </submittedName>
</protein>
<evidence type="ECO:0000259" key="5">
    <source>
        <dbReference type="PROSITE" id="PS50991"/>
    </source>
</evidence>
<sequence length="314" mass="32996">MTASGATSGLPDRVHVREVGPRDGFQNEPETIPTAVKVELVQRLVKAGVTRLELTSFVRADVIPQLADAAELLRAVELPDAVSVSVLIPNERGLDVALELRDRFDEVNVFLSASETHNRKNVNRSVADSLAGVERVIGRARAAGLRCQGTIATAFGCPYEGRVEPARVAEIARALQAAGCEEVAFGDTTGMANPAQVRSLFPRWAEALPGAELTAHFHNTRGQGLANVLAALDAGVSSFESSFGELGGCPVPVGATGNVASEDMVSMLHEMGVETGIDLDGLLDAARAAQAHLGRPLSSHVLTSGPIEWSTAHA</sequence>
<comment type="similarity">
    <text evidence="1">Belongs to the HMG-CoA lyase family.</text>
</comment>
<evidence type="ECO:0000256" key="1">
    <source>
        <dbReference type="ARBA" id="ARBA00009405"/>
    </source>
</evidence>
<proteinExistence type="inferred from homology"/>
<dbReference type="InterPro" id="IPR000891">
    <property type="entry name" value="PYR_CT"/>
</dbReference>
<gene>
    <name evidence="6" type="ORF">R7226_00325</name>
</gene>
<dbReference type="PROSITE" id="PS50991">
    <property type="entry name" value="PYR_CT"/>
    <property type="match status" value="1"/>
</dbReference>
<dbReference type="SUPFAM" id="SSF51569">
    <property type="entry name" value="Aldolase"/>
    <property type="match status" value="1"/>
</dbReference>
<feature type="region of interest" description="Disordered" evidence="4">
    <location>
        <begin position="1"/>
        <end position="30"/>
    </location>
</feature>
<feature type="compositionally biased region" description="Basic and acidic residues" evidence="4">
    <location>
        <begin position="12"/>
        <end position="21"/>
    </location>
</feature>
<evidence type="ECO:0000256" key="2">
    <source>
        <dbReference type="ARBA" id="ARBA00022723"/>
    </source>
</evidence>
<evidence type="ECO:0000256" key="4">
    <source>
        <dbReference type="SAM" id="MobiDB-lite"/>
    </source>
</evidence>
<dbReference type="CDD" id="cd07938">
    <property type="entry name" value="DRE_TIM_HMGL"/>
    <property type="match status" value="1"/>
</dbReference>
<comment type="caution">
    <text evidence="6">The sequence shown here is derived from an EMBL/GenBank/DDBJ whole genome shotgun (WGS) entry which is preliminary data.</text>
</comment>
<dbReference type="GO" id="GO:0016829">
    <property type="term" value="F:lyase activity"/>
    <property type="evidence" value="ECO:0007669"/>
    <property type="project" value="UniProtKB-KW"/>
</dbReference>
<name>A0ABU4HJM3_9ACTN</name>
<dbReference type="InterPro" id="IPR013785">
    <property type="entry name" value="Aldolase_TIM"/>
</dbReference>
<dbReference type="Proteomes" id="UP001284601">
    <property type="component" value="Unassembled WGS sequence"/>
</dbReference>
<keyword evidence="2" id="KW-0479">Metal-binding</keyword>
<dbReference type="PANTHER" id="PTHR42738:SF7">
    <property type="entry name" value="HYDROXYMETHYLGLUTARYL-COA LYASE"/>
    <property type="match status" value="1"/>
</dbReference>
<dbReference type="Gene3D" id="3.20.20.70">
    <property type="entry name" value="Aldolase class I"/>
    <property type="match status" value="1"/>
</dbReference>
<evidence type="ECO:0000256" key="3">
    <source>
        <dbReference type="ARBA" id="ARBA00023239"/>
    </source>
</evidence>
<keyword evidence="7" id="KW-1185">Reference proteome</keyword>
<accession>A0ABU4HJM3</accession>
<dbReference type="Pfam" id="PF00682">
    <property type="entry name" value="HMGL-like"/>
    <property type="match status" value="1"/>
</dbReference>
<organism evidence="6 7">
    <name type="scientific">Conexibacter stalactiti</name>
    <dbReference type="NCBI Taxonomy" id="1940611"/>
    <lineage>
        <taxon>Bacteria</taxon>
        <taxon>Bacillati</taxon>
        <taxon>Actinomycetota</taxon>
        <taxon>Thermoleophilia</taxon>
        <taxon>Solirubrobacterales</taxon>
        <taxon>Conexibacteraceae</taxon>
        <taxon>Conexibacter</taxon>
    </lineage>
</organism>
<evidence type="ECO:0000313" key="7">
    <source>
        <dbReference type="Proteomes" id="UP001284601"/>
    </source>
</evidence>
<dbReference type="RefSeq" id="WP_318595019.1">
    <property type="nucleotide sequence ID" value="NZ_JAWSTH010000001.1"/>
</dbReference>
<feature type="domain" description="Pyruvate carboxyltransferase" evidence="5">
    <location>
        <begin position="14"/>
        <end position="283"/>
    </location>
</feature>